<keyword evidence="2" id="KW-1133">Transmembrane helix</keyword>
<sequence>MHFPGRGPLWLIRTAVLAVACAGPAWAGHAAWAGSEPSPGSFLLAAVLMAFALSGFTRAQRGFGEIFAVLSSAQVGLHLLFEYSAPAHPAPPLAHLGHCVAGYSPGMLLGHLWAALLASALLSHGESVLWSLLGLLGHALPRPVRPPVLAVAGPVRRRTAPPPPTRSDRGGMRSHPTRGPPFVRPLAPT</sequence>
<evidence type="ECO:0000256" key="3">
    <source>
        <dbReference type="SAM" id="SignalP"/>
    </source>
</evidence>
<reference evidence="4 5" key="1">
    <citation type="submission" date="2020-07" db="EMBL/GenBank/DDBJ databases">
        <title>Sequencing the genomes of 1000 actinobacteria strains.</title>
        <authorList>
            <person name="Klenk H.-P."/>
        </authorList>
    </citation>
    <scope>NUCLEOTIDE SEQUENCE [LARGE SCALE GENOMIC DNA]</scope>
    <source>
        <strain evidence="4 5">CXB654</strain>
    </source>
</reference>
<comment type="caution">
    <text evidence="4">The sequence shown here is derived from an EMBL/GenBank/DDBJ whole genome shotgun (WGS) entry which is preliminary data.</text>
</comment>
<feature type="signal peptide" evidence="3">
    <location>
        <begin position="1"/>
        <end position="27"/>
    </location>
</feature>
<evidence type="ECO:0008006" key="6">
    <source>
        <dbReference type="Google" id="ProtNLM"/>
    </source>
</evidence>
<proteinExistence type="predicted"/>
<feature type="transmembrane region" description="Helical" evidence="2">
    <location>
        <begin position="63"/>
        <end position="81"/>
    </location>
</feature>
<name>A0A852TP85_9ACTN</name>
<keyword evidence="3" id="KW-0732">Signal</keyword>
<feature type="compositionally biased region" description="Pro residues" evidence="1">
    <location>
        <begin position="178"/>
        <end position="189"/>
    </location>
</feature>
<evidence type="ECO:0000256" key="2">
    <source>
        <dbReference type="SAM" id="Phobius"/>
    </source>
</evidence>
<evidence type="ECO:0000256" key="1">
    <source>
        <dbReference type="SAM" id="MobiDB-lite"/>
    </source>
</evidence>
<feature type="transmembrane region" description="Helical" evidence="2">
    <location>
        <begin position="37"/>
        <end position="56"/>
    </location>
</feature>
<dbReference type="RefSeq" id="WP_179641520.1">
    <property type="nucleotide sequence ID" value="NZ_BAAAYY010000021.1"/>
</dbReference>
<keyword evidence="2" id="KW-0812">Transmembrane</keyword>
<accession>A0A852TP85</accession>
<gene>
    <name evidence="4" type="ORF">HDA32_000381</name>
</gene>
<dbReference type="Proteomes" id="UP000589036">
    <property type="component" value="Unassembled WGS sequence"/>
</dbReference>
<dbReference type="EMBL" id="JACCCC010000001">
    <property type="protein sequence ID" value="NYE45261.1"/>
    <property type="molecule type" value="Genomic_DNA"/>
</dbReference>
<evidence type="ECO:0000313" key="5">
    <source>
        <dbReference type="Proteomes" id="UP000589036"/>
    </source>
</evidence>
<keyword evidence="2" id="KW-0472">Membrane</keyword>
<evidence type="ECO:0000313" key="4">
    <source>
        <dbReference type="EMBL" id="NYE45261.1"/>
    </source>
</evidence>
<protein>
    <recommendedName>
        <fullName evidence="6">Integral membrane protein</fullName>
    </recommendedName>
</protein>
<feature type="chain" id="PRO_5032459855" description="Integral membrane protein" evidence="3">
    <location>
        <begin position="28"/>
        <end position="189"/>
    </location>
</feature>
<organism evidence="4 5">
    <name type="scientific">Spinactinospora alkalitolerans</name>
    <dbReference type="NCBI Taxonomy" id="687207"/>
    <lineage>
        <taxon>Bacteria</taxon>
        <taxon>Bacillati</taxon>
        <taxon>Actinomycetota</taxon>
        <taxon>Actinomycetes</taxon>
        <taxon>Streptosporangiales</taxon>
        <taxon>Nocardiopsidaceae</taxon>
        <taxon>Spinactinospora</taxon>
    </lineage>
</organism>
<dbReference type="AlphaFoldDB" id="A0A852TP85"/>
<feature type="region of interest" description="Disordered" evidence="1">
    <location>
        <begin position="154"/>
        <end position="189"/>
    </location>
</feature>
<keyword evidence="5" id="KW-1185">Reference proteome</keyword>